<organism evidence="2 3">
    <name type="scientific">Bacteroides fragilis (strain YCH46)</name>
    <dbReference type="NCBI Taxonomy" id="295405"/>
    <lineage>
        <taxon>Bacteria</taxon>
        <taxon>Pseudomonadati</taxon>
        <taxon>Bacteroidota</taxon>
        <taxon>Bacteroidia</taxon>
        <taxon>Bacteroidales</taxon>
        <taxon>Bacteroidaceae</taxon>
        <taxon>Bacteroides</taxon>
    </lineage>
</organism>
<dbReference type="Proteomes" id="UP000002197">
    <property type="component" value="Chromosome"/>
</dbReference>
<dbReference type="OrthoDB" id="1045750at2"/>
<dbReference type="EMBL" id="AP006841">
    <property type="protein sequence ID" value="BAD50209.1"/>
    <property type="molecule type" value="Genomic_DNA"/>
</dbReference>
<evidence type="ECO:0000256" key="1">
    <source>
        <dbReference type="SAM" id="MobiDB-lite"/>
    </source>
</evidence>
<evidence type="ECO:0000313" key="2">
    <source>
        <dbReference type="EMBL" id="BAD50209.1"/>
    </source>
</evidence>
<feature type="compositionally biased region" description="Low complexity" evidence="1">
    <location>
        <begin position="36"/>
        <end position="48"/>
    </location>
</feature>
<dbReference type="STRING" id="295405.BF3466"/>
<proteinExistence type="predicted"/>
<evidence type="ECO:0000313" key="3">
    <source>
        <dbReference type="Proteomes" id="UP000002197"/>
    </source>
</evidence>
<gene>
    <name evidence="2" type="ordered locus">BF3466</name>
</gene>
<dbReference type="RefSeq" id="WP_011203306.1">
    <property type="nucleotide sequence ID" value="NC_006347.1"/>
</dbReference>
<dbReference type="AlphaFoldDB" id="Q64QM2"/>
<protein>
    <submittedName>
        <fullName evidence="2">Uncharacterized protein</fullName>
    </submittedName>
</protein>
<sequence>MKKIISILAFTVLPTIAYSQLPLVEYKPVIVGKSNNNSSNEHNRGNSNGYFPNVPSYSTPNRSTTQSYQTVGAYFFDASSQNFKRTKIKINLGESYSGETEIYVRAVLGRSLYRESWRDCNNRAVRVNALLDKEIIVNNFEWKVEHTTLGTIYFNY</sequence>
<accession>Q64QM2</accession>
<dbReference type="HOGENOM" id="CLU_1683092_0_0_10"/>
<dbReference type="KEGG" id="bfr:BF3466"/>
<reference evidence="2 3" key="1">
    <citation type="journal article" date="2004" name="Proc. Natl. Acad. Sci. U.S.A.">
        <title>Genomic analysis of Bacteroides fragilis reveals extensive DNA inversions regulating cell surface adaptation.</title>
        <authorList>
            <person name="Kuwahara T."/>
            <person name="Yamashita A."/>
            <person name="Hirakawa H."/>
            <person name="Nakayama H."/>
            <person name="Toh H."/>
            <person name="Okada N."/>
            <person name="Kuhara S."/>
            <person name="Hattori M."/>
            <person name="Hayashi T."/>
            <person name="Ohnishi Y."/>
        </authorList>
    </citation>
    <scope>NUCLEOTIDE SEQUENCE [LARGE SCALE GENOMIC DNA]</scope>
    <source>
        <strain evidence="2 3">YCH46</strain>
    </source>
</reference>
<feature type="region of interest" description="Disordered" evidence="1">
    <location>
        <begin position="36"/>
        <end position="56"/>
    </location>
</feature>
<name>Q64QM2_BACFR</name>